<feature type="compositionally biased region" description="Basic and acidic residues" evidence="1">
    <location>
        <begin position="90"/>
        <end position="146"/>
    </location>
</feature>
<dbReference type="EMBL" id="JAGPXF010000004">
    <property type="protein sequence ID" value="KAH7246192.1"/>
    <property type="molecule type" value="Genomic_DNA"/>
</dbReference>
<accession>A0A8K0RUR9</accession>
<name>A0A8K0RUR9_9HYPO</name>
<evidence type="ECO:0000313" key="3">
    <source>
        <dbReference type="Proteomes" id="UP000813427"/>
    </source>
</evidence>
<dbReference type="Gene3D" id="1.20.120.20">
    <property type="entry name" value="Apolipoprotein"/>
    <property type="match status" value="1"/>
</dbReference>
<keyword evidence="3" id="KW-1185">Reference proteome</keyword>
<organism evidence="2 3">
    <name type="scientific">Fusarium tricinctum</name>
    <dbReference type="NCBI Taxonomy" id="61284"/>
    <lineage>
        <taxon>Eukaryota</taxon>
        <taxon>Fungi</taxon>
        <taxon>Dikarya</taxon>
        <taxon>Ascomycota</taxon>
        <taxon>Pezizomycotina</taxon>
        <taxon>Sordariomycetes</taxon>
        <taxon>Hypocreomycetidae</taxon>
        <taxon>Hypocreales</taxon>
        <taxon>Nectriaceae</taxon>
        <taxon>Fusarium</taxon>
        <taxon>Fusarium tricinctum species complex</taxon>
    </lineage>
</organism>
<evidence type="ECO:0000313" key="2">
    <source>
        <dbReference type="EMBL" id="KAH7246192.1"/>
    </source>
</evidence>
<dbReference type="Proteomes" id="UP000813427">
    <property type="component" value="Unassembled WGS sequence"/>
</dbReference>
<dbReference type="SUPFAM" id="SSF58113">
    <property type="entry name" value="Apolipoprotein A-I"/>
    <property type="match status" value="1"/>
</dbReference>
<evidence type="ECO:0000256" key="1">
    <source>
        <dbReference type="SAM" id="MobiDB-lite"/>
    </source>
</evidence>
<dbReference type="AlphaFoldDB" id="A0A8K0RUR9"/>
<comment type="caution">
    <text evidence="2">The sequence shown here is derived from an EMBL/GenBank/DDBJ whole genome shotgun (WGS) entry which is preliminary data.</text>
</comment>
<reference evidence="2" key="1">
    <citation type="journal article" date="2021" name="Nat. Commun.">
        <title>Genetic determinants of endophytism in the Arabidopsis root mycobiome.</title>
        <authorList>
            <person name="Mesny F."/>
            <person name="Miyauchi S."/>
            <person name="Thiergart T."/>
            <person name="Pickel B."/>
            <person name="Atanasova L."/>
            <person name="Karlsson M."/>
            <person name="Huettel B."/>
            <person name="Barry K.W."/>
            <person name="Haridas S."/>
            <person name="Chen C."/>
            <person name="Bauer D."/>
            <person name="Andreopoulos W."/>
            <person name="Pangilinan J."/>
            <person name="LaButti K."/>
            <person name="Riley R."/>
            <person name="Lipzen A."/>
            <person name="Clum A."/>
            <person name="Drula E."/>
            <person name="Henrissat B."/>
            <person name="Kohler A."/>
            <person name="Grigoriev I.V."/>
            <person name="Martin F.M."/>
            <person name="Hacquard S."/>
        </authorList>
    </citation>
    <scope>NUCLEOTIDE SEQUENCE</scope>
    <source>
        <strain evidence="2">MPI-SDFR-AT-0068</strain>
    </source>
</reference>
<gene>
    <name evidence="2" type="ORF">BKA59DRAFT_545306</name>
</gene>
<feature type="compositionally biased region" description="Basic and acidic residues" evidence="1">
    <location>
        <begin position="157"/>
        <end position="166"/>
    </location>
</feature>
<evidence type="ECO:0008006" key="4">
    <source>
        <dbReference type="Google" id="ProtNLM"/>
    </source>
</evidence>
<sequence length="166" mass="17201">MSFLTQNVIRRVALAPRVIAFQAPRSFTTSFAAQRTATDAVKDTAKKVDRVVSDKIVDGIETGETVAAKAKEAAKNVTGGDIAAKAQELKGEAASKAQELKGDAASKAQELKGEAKGTAEQAKGKAQELKGEAAGKAQELKGEAKGTAEQAKGKAKGAAEEAKYKL</sequence>
<dbReference type="OrthoDB" id="4023585at2759"/>
<proteinExistence type="predicted"/>
<protein>
    <recommendedName>
        <fullName evidence="4">LEA domain protein</fullName>
    </recommendedName>
</protein>
<feature type="region of interest" description="Disordered" evidence="1">
    <location>
        <begin position="90"/>
        <end position="166"/>
    </location>
</feature>